<dbReference type="GO" id="GO:0042834">
    <property type="term" value="F:peptidoglycan binding"/>
    <property type="evidence" value="ECO:0007669"/>
    <property type="project" value="InterPro"/>
</dbReference>
<proteinExistence type="predicted"/>
<dbReference type="OrthoDB" id="6193567at2"/>
<dbReference type="STRING" id="207949.RED65_15618"/>
<sequence length="223" mass="25764">MRWILISLVIINLAYLGFQFMQPEPIKHRQEVEVFSVKDAKPIRLLSEVNAKPKQRPTTARKPSDQLCWLAGPYKVELDAKHLYARMIALDVKAQVVPQAVVSKLEYWVHIEPLPNKKQALRRLKELQKRNVDSFIITEGELENGISLGLFSQQSSVDRILAQLKKKNIDAQVKELPRTRDRYWVKSPITEAVELTDELRERLADDVETEWTQILCNSALPQS</sequence>
<gene>
    <name evidence="1" type="ORF">RED65_15618</name>
</gene>
<name>Q1N283_9GAMM</name>
<evidence type="ECO:0000313" key="2">
    <source>
        <dbReference type="Proteomes" id="UP000004263"/>
    </source>
</evidence>
<organism evidence="1 2">
    <name type="scientific">Bermanella marisrubri</name>
    <dbReference type="NCBI Taxonomy" id="207949"/>
    <lineage>
        <taxon>Bacteria</taxon>
        <taxon>Pseudomonadati</taxon>
        <taxon>Pseudomonadota</taxon>
        <taxon>Gammaproteobacteria</taxon>
        <taxon>Oceanospirillales</taxon>
        <taxon>Oceanospirillaceae</taxon>
        <taxon>Bermanella</taxon>
    </lineage>
</organism>
<evidence type="ECO:0008006" key="3">
    <source>
        <dbReference type="Google" id="ProtNLM"/>
    </source>
</evidence>
<protein>
    <recommendedName>
        <fullName evidence="3">SPOR domain-containing protein</fullName>
    </recommendedName>
</protein>
<accession>Q1N283</accession>
<dbReference type="AlphaFoldDB" id="Q1N283"/>
<evidence type="ECO:0000313" key="1">
    <source>
        <dbReference type="EMBL" id="EAT12281.1"/>
    </source>
</evidence>
<dbReference type="SUPFAM" id="SSF110997">
    <property type="entry name" value="Sporulation related repeat"/>
    <property type="match status" value="1"/>
</dbReference>
<dbReference type="InterPro" id="IPR036680">
    <property type="entry name" value="SPOR-like_sf"/>
</dbReference>
<dbReference type="HOGENOM" id="CLU_100903_0_0_6"/>
<comment type="caution">
    <text evidence="1">The sequence shown here is derived from an EMBL/GenBank/DDBJ whole genome shotgun (WGS) entry which is preliminary data.</text>
</comment>
<dbReference type="EMBL" id="AAQH01000008">
    <property type="protein sequence ID" value="EAT12281.1"/>
    <property type="molecule type" value="Genomic_DNA"/>
</dbReference>
<reference evidence="1 2" key="1">
    <citation type="submission" date="2006-03" db="EMBL/GenBank/DDBJ databases">
        <authorList>
            <person name="Pinhassi J."/>
            <person name="Pedros-Alio C."/>
            <person name="Ferriera S."/>
            <person name="Johnson J."/>
            <person name="Kravitz S."/>
            <person name="Halpern A."/>
            <person name="Remington K."/>
            <person name="Beeson K."/>
            <person name="Tran B."/>
            <person name="Rogers Y.-H."/>
            <person name="Friedman R."/>
            <person name="Venter J.C."/>
        </authorList>
    </citation>
    <scope>NUCLEOTIDE SEQUENCE [LARGE SCALE GENOMIC DNA]</scope>
    <source>
        <strain evidence="1 2">RED65</strain>
    </source>
</reference>
<dbReference type="RefSeq" id="WP_007018332.1">
    <property type="nucleotide sequence ID" value="NZ_CH724116.1"/>
</dbReference>
<keyword evidence="2" id="KW-1185">Reference proteome</keyword>
<dbReference type="Proteomes" id="UP000004263">
    <property type="component" value="Unassembled WGS sequence"/>
</dbReference>